<dbReference type="Proteomes" id="UP001168575">
    <property type="component" value="Unassembled WGS sequence"/>
</dbReference>
<comment type="caution">
    <text evidence="2">The sequence shown here is derived from an EMBL/GenBank/DDBJ whole genome shotgun (WGS) entry which is preliminary data.</text>
</comment>
<evidence type="ECO:0000256" key="1">
    <source>
        <dbReference type="SAM" id="Phobius"/>
    </source>
</evidence>
<accession>A0AA43RKA8</accession>
<feature type="transmembrane region" description="Helical" evidence="1">
    <location>
        <begin position="7"/>
        <end position="28"/>
    </location>
</feature>
<dbReference type="InterPro" id="IPR052165">
    <property type="entry name" value="Membrane_assoc_protease"/>
</dbReference>
<dbReference type="InterPro" id="IPR012340">
    <property type="entry name" value="NA-bd_OB-fold"/>
</dbReference>
<keyword evidence="1" id="KW-0812">Transmembrane</keyword>
<name>A0AA43RKA8_9ACTN</name>
<reference evidence="2" key="1">
    <citation type="submission" date="2023-07" db="EMBL/GenBank/DDBJ databases">
        <title>Between Cages and Wild: Unraveling the Impact of Captivity on Animal Microbiomes and Antimicrobial Resistance.</title>
        <authorList>
            <person name="Schmartz G.P."/>
            <person name="Rehner J."/>
            <person name="Schuff M.J."/>
            <person name="Becker S.L."/>
            <person name="Kravczyk M."/>
            <person name="Gurevich A."/>
            <person name="Francke R."/>
            <person name="Mueller R."/>
            <person name="Keller V."/>
            <person name="Keller A."/>
        </authorList>
    </citation>
    <scope>NUCLEOTIDE SEQUENCE</scope>
    <source>
        <strain evidence="2">S12M_St_49</strain>
    </source>
</reference>
<evidence type="ECO:0000313" key="2">
    <source>
        <dbReference type="EMBL" id="MDO4842873.1"/>
    </source>
</evidence>
<feature type="non-terminal residue" evidence="2">
    <location>
        <position position="122"/>
    </location>
</feature>
<feature type="transmembrane region" description="Helical" evidence="1">
    <location>
        <begin position="34"/>
        <end position="62"/>
    </location>
</feature>
<sequence>MYAVYWLIASAVFLLVEIMTLGLTSIWFAGGAVVAAIAALFGVPFLVQMLIFIVVTCLLFALTRPVAKRYLNSRVQKTNTDALIGQTALVKETINNMESKGLVQLNGQDWTARSFEAGEIIP</sequence>
<dbReference type="EMBL" id="JAUMVS010000350">
    <property type="protein sequence ID" value="MDO4842873.1"/>
    <property type="molecule type" value="Genomic_DNA"/>
</dbReference>
<organism evidence="2 3">
    <name type="scientific">Phoenicibacter congonensis</name>
    <dbReference type="NCBI Taxonomy" id="1944646"/>
    <lineage>
        <taxon>Bacteria</taxon>
        <taxon>Bacillati</taxon>
        <taxon>Actinomycetota</taxon>
        <taxon>Coriobacteriia</taxon>
        <taxon>Eggerthellales</taxon>
        <taxon>Eggerthellaceae</taxon>
        <taxon>Phoenicibacter</taxon>
    </lineage>
</organism>
<dbReference type="Gene3D" id="2.40.50.140">
    <property type="entry name" value="Nucleic acid-binding proteins"/>
    <property type="match status" value="1"/>
</dbReference>
<keyword evidence="1" id="KW-0472">Membrane</keyword>
<protein>
    <submittedName>
        <fullName evidence="2">NfeD family protein</fullName>
    </submittedName>
</protein>
<dbReference type="GO" id="GO:0005886">
    <property type="term" value="C:plasma membrane"/>
    <property type="evidence" value="ECO:0007669"/>
    <property type="project" value="TreeGrafter"/>
</dbReference>
<keyword evidence="3" id="KW-1185">Reference proteome</keyword>
<evidence type="ECO:0000313" key="3">
    <source>
        <dbReference type="Proteomes" id="UP001168575"/>
    </source>
</evidence>
<gene>
    <name evidence="2" type="ORF">Q3982_09380</name>
</gene>
<proteinExistence type="predicted"/>
<dbReference type="PANTHER" id="PTHR33507:SF3">
    <property type="entry name" value="INNER MEMBRANE PROTEIN YBBJ"/>
    <property type="match status" value="1"/>
</dbReference>
<dbReference type="PANTHER" id="PTHR33507">
    <property type="entry name" value="INNER MEMBRANE PROTEIN YBBJ"/>
    <property type="match status" value="1"/>
</dbReference>
<keyword evidence="1" id="KW-1133">Transmembrane helix</keyword>
<dbReference type="AlphaFoldDB" id="A0AA43RKA8"/>